<accession>A0ABR3VK36</accession>
<sequence>MARYSLAKISSSKATVVCLQCGTPSRGLSLRHYGPPYGDEASDSAPMEWILVPSAAKMRMETKMILARVSSTVSASPSLRQRGLCTLQRVMCRATSFDLAQRVSTGAVSPFR</sequence>
<protein>
    <submittedName>
        <fullName evidence="1">Uncharacterized protein</fullName>
    </submittedName>
</protein>
<name>A0ABR3VK36_9PEZI</name>
<dbReference type="Proteomes" id="UP001586593">
    <property type="component" value="Unassembled WGS sequence"/>
</dbReference>
<reference evidence="1 2" key="1">
    <citation type="journal article" date="2024" name="Commun. Biol.">
        <title>Comparative genomic analysis of thermophilic fungi reveals convergent evolutionary adaptations and gene losses.</title>
        <authorList>
            <person name="Steindorff A.S."/>
            <person name="Aguilar-Pontes M.V."/>
            <person name="Robinson A.J."/>
            <person name="Andreopoulos B."/>
            <person name="LaButti K."/>
            <person name="Kuo A."/>
            <person name="Mondo S."/>
            <person name="Riley R."/>
            <person name="Otillar R."/>
            <person name="Haridas S."/>
            <person name="Lipzen A."/>
            <person name="Grimwood J."/>
            <person name="Schmutz J."/>
            <person name="Clum A."/>
            <person name="Reid I.D."/>
            <person name="Moisan M.C."/>
            <person name="Butler G."/>
            <person name="Nguyen T.T.M."/>
            <person name="Dewar K."/>
            <person name="Conant G."/>
            <person name="Drula E."/>
            <person name="Henrissat B."/>
            <person name="Hansel C."/>
            <person name="Singer S."/>
            <person name="Hutchinson M.I."/>
            <person name="de Vries R.P."/>
            <person name="Natvig D.O."/>
            <person name="Powell A.J."/>
            <person name="Tsang A."/>
            <person name="Grigoriev I.V."/>
        </authorList>
    </citation>
    <scope>NUCLEOTIDE SEQUENCE [LARGE SCALE GENOMIC DNA]</scope>
    <source>
        <strain evidence="1 2">ATCC 24622</strain>
    </source>
</reference>
<dbReference type="EMBL" id="JAZHXJ010001970">
    <property type="protein sequence ID" value="KAL1842259.1"/>
    <property type="molecule type" value="Genomic_DNA"/>
</dbReference>
<organism evidence="1 2">
    <name type="scientific">Phialemonium thermophilum</name>
    <dbReference type="NCBI Taxonomy" id="223376"/>
    <lineage>
        <taxon>Eukaryota</taxon>
        <taxon>Fungi</taxon>
        <taxon>Dikarya</taxon>
        <taxon>Ascomycota</taxon>
        <taxon>Pezizomycotina</taxon>
        <taxon>Sordariomycetes</taxon>
        <taxon>Sordariomycetidae</taxon>
        <taxon>Cephalothecales</taxon>
        <taxon>Cephalothecaceae</taxon>
        <taxon>Phialemonium</taxon>
    </lineage>
</organism>
<keyword evidence="2" id="KW-1185">Reference proteome</keyword>
<comment type="caution">
    <text evidence="1">The sequence shown here is derived from an EMBL/GenBank/DDBJ whole genome shotgun (WGS) entry which is preliminary data.</text>
</comment>
<gene>
    <name evidence="1" type="ORF">VTK73DRAFT_3169</name>
</gene>
<proteinExistence type="predicted"/>
<evidence type="ECO:0000313" key="1">
    <source>
        <dbReference type="EMBL" id="KAL1842259.1"/>
    </source>
</evidence>
<evidence type="ECO:0000313" key="2">
    <source>
        <dbReference type="Proteomes" id="UP001586593"/>
    </source>
</evidence>